<organism evidence="1 2">
    <name type="scientific">Anabaenopsis circularis NIES-21</name>
    <dbReference type="NCBI Taxonomy" id="1085406"/>
    <lineage>
        <taxon>Bacteria</taxon>
        <taxon>Bacillati</taxon>
        <taxon>Cyanobacteriota</taxon>
        <taxon>Cyanophyceae</taxon>
        <taxon>Nostocales</taxon>
        <taxon>Nodulariaceae</taxon>
        <taxon>Anabaenopsis</taxon>
    </lineage>
</organism>
<name>A0A1Z4GPH1_9CYAN</name>
<evidence type="ECO:0000313" key="1">
    <source>
        <dbReference type="EMBL" id="BAY19238.1"/>
    </source>
</evidence>
<dbReference type="Proteomes" id="UP000218287">
    <property type="component" value="Chromosome"/>
</dbReference>
<dbReference type="EMBL" id="AP018174">
    <property type="protein sequence ID" value="BAY19238.1"/>
    <property type="molecule type" value="Genomic_DNA"/>
</dbReference>
<proteinExistence type="predicted"/>
<sequence length="35" mass="3852">MKFPQLGVNHSFPVFLGDDVIALSDAQQNTLSNFT</sequence>
<keyword evidence="2" id="KW-1185">Reference proteome</keyword>
<evidence type="ECO:0000313" key="2">
    <source>
        <dbReference type="Proteomes" id="UP000218287"/>
    </source>
</evidence>
<gene>
    <name evidence="1" type="ORF">NIES21_50980</name>
</gene>
<protein>
    <submittedName>
        <fullName evidence="1">Uncharacterized protein</fullName>
    </submittedName>
</protein>
<dbReference type="AlphaFoldDB" id="A0A1Z4GPH1"/>
<reference evidence="1 2" key="1">
    <citation type="submission" date="2017-06" db="EMBL/GenBank/DDBJ databases">
        <title>Genome sequencing of cyanobaciteial culture collection at National Institute for Environmental Studies (NIES).</title>
        <authorList>
            <person name="Hirose Y."/>
            <person name="Shimura Y."/>
            <person name="Fujisawa T."/>
            <person name="Nakamura Y."/>
            <person name="Kawachi M."/>
        </authorList>
    </citation>
    <scope>NUCLEOTIDE SEQUENCE [LARGE SCALE GENOMIC DNA]</scope>
    <source>
        <strain evidence="1 2">NIES-21</strain>
    </source>
</reference>
<accession>A0A1Z4GPH1</accession>